<name>A0A391NT19_9EUKA</name>
<dbReference type="Proteomes" id="UP000265618">
    <property type="component" value="Unassembled WGS sequence"/>
</dbReference>
<keyword evidence="2" id="KW-1185">Reference proteome</keyword>
<gene>
    <name evidence="1" type="ORF">KIPB_014115</name>
</gene>
<reference evidence="1 2" key="1">
    <citation type="journal article" date="2018" name="PLoS ONE">
        <title>The draft genome of Kipferlia bialata reveals reductive genome evolution in fornicate parasites.</title>
        <authorList>
            <person name="Tanifuji G."/>
            <person name="Takabayashi S."/>
            <person name="Kume K."/>
            <person name="Takagi M."/>
            <person name="Nakayama T."/>
            <person name="Kamikawa R."/>
            <person name="Inagaki Y."/>
            <person name="Hashimoto T."/>
        </authorList>
    </citation>
    <scope>NUCLEOTIDE SEQUENCE [LARGE SCALE GENOMIC DNA]</scope>
    <source>
        <strain evidence="1">NY0173</strain>
    </source>
</reference>
<evidence type="ECO:0000313" key="1">
    <source>
        <dbReference type="EMBL" id="GCA64385.1"/>
    </source>
</evidence>
<evidence type="ECO:0000313" key="2">
    <source>
        <dbReference type="Proteomes" id="UP000265618"/>
    </source>
</evidence>
<accession>A0A391NT19</accession>
<dbReference type="EMBL" id="BDIP01007071">
    <property type="protein sequence ID" value="GCA64385.1"/>
    <property type="molecule type" value="Genomic_DNA"/>
</dbReference>
<organism evidence="1 2">
    <name type="scientific">Kipferlia bialata</name>
    <dbReference type="NCBI Taxonomy" id="797122"/>
    <lineage>
        <taxon>Eukaryota</taxon>
        <taxon>Metamonada</taxon>
        <taxon>Carpediemonas-like organisms</taxon>
        <taxon>Kipferlia</taxon>
    </lineage>
</organism>
<feature type="non-terminal residue" evidence="1">
    <location>
        <position position="1"/>
    </location>
</feature>
<comment type="caution">
    <text evidence="1">The sequence shown here is derived from an EMBL/GenBank/DDBJ whole genome shotgun (WGS) entry which is preliminary data.</text>
</comment>
<sequence length="87" mass="9815">TTSRPYVFNKASHKPILFRLRLVLGRGKGGVIAVREGDDPHTLARNFSRTFNLNAAMHTEVIASIQEQLTLYYLELEEMNAGQEALQ</sequence>
<protein>
    <submittedName>
        <fullName evidence="1">Uncharacterized protein</fullName>
    </submittedName>
</protein>
<proteinExistence type="predicted"/>
<dbReference type="AlphaFoldDB" id="A0A391NT19"/>